<dbReference type="EMBL" id="BMAW01038811">
    <property type="protein sequence ID" value="GFU53423.1"/>
    <property type="molecule type" value="Genomic_DNA"/>
</dbReference>
<dbReference type="InterPro" id="IPR050196">
    <property type="entry name" value="Cytochrome_P450_Monoox"/>
</dbReference>
<evidence type="ECO:0000313" key="13">
    <source>
        <dbReference type="Proteomes" id="UP000887013"/>
    </source>
</evidence>
<keyword evidence="8 11" id="KW-0472">Membrane</keyword>
<dbReference type="PANTHER" id="PTHR24291">
    <property type="entry name" value="CYTOCHROME P450 FAMILY 4"/>
    <property type="match status" value="1"/>
</dbReference>
<dbReference type="GO" id="GO:0004497">
    <property type="term" value="F:monooxygenase activity"/>
    <property type="evidence" value="ECO:0007669"/>
    <property type="project" value="UniProtKB-KW"/>
</dbReference>
<evidence type="ECO:0000256" key="11">
    <source>
        <dbReference type="SAM" id="Phobius"/>
    </source>
</evidence>
<evidence type="ECO:0000256" key="5">
    <source>
        <dbReference type="ARBA" id="ARBA00022824"/>
    </source>
</evidence>
<keyword evidence="13" id="KW-1185">Reference proteome</keyword>
<proteinExistence type="inferred from homology"/>
<reference evidence="12" key="1">
    <citation type="submission" date="2020-08" db="EMBL/GenBank/DDBJ databases">
        <title>Multicomponent nature underlies the extraordinary mechanical properties of spider dragline silk.</title>
        <authorList>
            <person name="Kono N."/>
            <person name="Nakamura H."/>
            <person name="Mori M."/>
            <person name="Yoshida Y."/>
            <person name="Ohtoshi R."/>
            <person name="Malay A.D."/>
            <person name="Moran D.A.P."/>
            <person name="Tomita M."/>
            <person name="Numata K."/>
            <person name="Arakawa K."/>
        </authorList>
    </citation>
    <scope>NUCLEOTIDE SEQUENCE</scope>
</reference>
<keyword evidence="5" id="KW-0256">Endoplasmic reticulum</keyword>
<dbReference type="PRINTS" id="PR00385">
    <property type="entry name" value="P450"/>
</dbReference>
<dbReference type="PROSITE" id="PS00086">
    <property type="entry name" value="CYTOCHROME_P450"/>
    <property type="match status" value="1"/>
</dbReference>
<keyword evidence="6 9" id="KW-0408">Iron</keyword>
<dbReference type="AlphaFoldDB" id="A0A8X6R300"/>
<feature type="transmembrane region" description="Helical" evidence="11">
    <location>
        <begin position="20"/>
        <end position="42"/>
    </location>
</feature>
<dbReference type="InterPro" id="IPR017972">
    <property type="entry name" value="Cyt_P450_CS"/>
</dbReference>
<dbReference type="GO" id="GO:0005789">
    <property type="term" value="C:endoplasmic reticulum membrane"/>
    <property type="evidence" value="ECO:0007669"/>
    <property type="project" value="UniProtKB-SubCell"/>
</dbReference>
<keyword evidence="9 10" id="KW-0479">Metal-binding</keyword>
<protein>
    <submittedName>
        <fullName evidence="12">Cytochrome P450 4V2</fullName>
    </submittedName>
</protein>
<comment type="similarity">
    <text evidence="3 10">Belongs to the cytochrome P450 family.</text>
</comment>
<comment type="subcellular location">
    <subcellularLocation>
        <location evidence="2">Endoplasmic reticulum membrane</location>
    </subcellularLocation>
</comment>
<dbReference type="Gene3D" id="1.10.630.10">
    <property type="entry name" value="Cytochrome P450"/>
    <property type="match status" value="1"/>
</dbReference>
<dbReference type="SUPFAM" id="SSF48264">
    <property type="entry name" value="Cytochrome P450"/>
    <property type="match status" value="1"/>
</dbReference>
<dbReference type="Proteomes" id="UP000887013">
    <property type="component" value="Unassembled WGS sequence"/>
</dbReference>
<keyword evidence="11" id="KW-0812">Transmembrane</keyword>
<keyword evidence="10" id="KW-0560">Oxidoreductase</keyword>
<feature type="binding site" description="axial binding residue" evidence="9">
    <location>
        <position position="443"/>
    </location>
    <ligand>
        <name>heme</name>
        <dbReference type="ChEBI" id="CHEBI:30413"/>
    </ligand>
    <ligandPart>
        <name>Fe</name>
        <dbReference type="ChEBI" id="CHEBI:18248"/>
    </ligandPart>
</feature>
<evidence type="ECO:0000256" key="10">
    <source>
        <dbReference type="RuleBase" id="RU000461"/>
    </source>
</evidence>
<name>A0A8X6R300_NEPPI</name>
<evidence type="ECO:0000313" key="12">
    <source>
        <dbReference type="EMBL" id="GFU53423.1"/>
    </source>
</evidence>
<dbReference type="InterPro" id="IPR036396">
    <property type="entry name" value="Cyt_P450_sf"/>
</dbReference>
<evidence type="ECO:0000256" key="2">
    <source>
        <dbReference type="ARBA" id="ARBA00004586"/>
    </source>
</evidence>
<dbReference type="GO" id="GO:0020037">
    <property type="term" value="F:heme binding"/>
    <property type="evidence" value="ECO:0007669"/>
    <property type="project" value="InterPro"/>
</dbReference>
<evidence type="ECO:0000256" key="4">
    <source>
        <dbReference type="ARBA" id="ARBA00022617"/>
    </source>
</evidence>
<dbReference type="InterPro" id="IPR001128">
    <property type="entry name" value="Cyt_P450"/>
</dbReference>
<evidence type="ECO:0000256" key="3">
    <source>
        <dbReference type="ARBA" id="ARBA00010617"/>
    </source>
</evidence>
<dbReference type="GO" id="GO:0016705">
    <property type="term" value="F:oxidoreductase activity, acting on paired donors, with incorporation or reduction of molecular oxygen"/>
    <property type="evidence" value="ECO:0007669"/>
    <property type="project" value="InterPro"/>
</dbReference>
<evidence type="ECO:0000256" key="9">
    <source>
        <dbReference type="PIRSR" id="PIRSR602401-1"/>
    </source>
</evidence>
<evidence type="ECO:0000256" key="8">
    <source>
        <dbReference type="ARBA" id="ARBA00023136"/>
    </source>
</evidence>
<evidence type="ECO:0000256" key="1">
    <source>
        <dbReference type="ARBA" id="ARBA00001971"/>
    </source>
</evidence>
<evidence type="ECO:0000256" key="6">
    <source>
        <dbReference type="ARBA" id="ARBA00023004"/>
    </source>
</evidence>
<keyword evidence="7 10" id="KW-0503">Monooxygenase</keyword>
<dbReference type="GO" id="GO:0005506">
    <property type="term" value="F:iron ion binding"/>
    <property type="evidence" value="ECO:0007669"/>
    <property type="project" value="InterPro"/>
</dbReference>
<comment type="cofactor">
    <cofactor evidence="1 9">
        <name>heme</name>
        <dbReference type="ChEBI" id="CHEBI:30413"/>
    </cofactor>
</comment>
<keyword evidence="4 9" id="KW-0349">Heme</keyword>
<evidence type="ECO:0000256" key="7">
    <source>
        <dbReference type="ARBA" id="ARBA00023033"/>
    </source>
</evidence>
<dbReference type="Pfam" id="PF00067">
    <property type="entry name" value="p450"/>
    <property type="match status" value="1"/>
</dbReference>
<organism evidence="12 13">
    <name type="scientific">Nephila pilipes</name>
    <name type="common">Giant wood spider</name>
    <name type="synonym">Nephila maculata</name>
    <dbReference type="NCBI Taxonomy" id="299642"/>
    <lineage>
        <taxon>Eukaryota</taxon>
        <taxon>Metazoa</taxon>
        <taxon>Ecdysozoa</taxon>
        <taxon>Arthropoda</taxon>
        <taxon>Chelicerata</taxon>
        <taxon>Arachnida</taxon>
        <taxon>Araneae</taxon>
        <taxon>Araneomorphae</taxon>
        <taxon>Entelegynae</taxon>
        <taxon>Araneoidea</taxon>
        <taxon>Nephilidae</taxon>
        <taxon>Nephila</taxon>
    </lineage>
</organism>
<dbReference type="PRINTS" id="PR00463">
    <property type="entry name" value="EP450I"/>
</dbReference>
<gene>
    <name evidence="12" type="primary">Cyp4v2</name>
    <name evidence="12" type="ORF">NPIL_675251</name>
</gene>
<accession>A0A8X6R300</accession>
<dbReference type="OrthoDB" id="6417852at2759"/>
<sequence>MISTFTMLSVDLKKTVTTGQVLGMLSILAFVICILTILKYAIYRRRYSQIWPARKVGFLNILGNLSEISLKLKDRNGFPLSALILQIGCAYSYLFRESQLFSVWISFVPFLIFKKAEAVEALISGNKSMKKNWSYNFLHPWLGTGLLTSIGDRASTSLSTLLQNFSFGHDIRLQWIPSHIVISKTTLGVTIGAQENSETQYIQSVSRAGDIILERIVIPWYWFDFLFYLLPIGRELKYHLGVLHGFTRSVIQEKKKKLLSGEKNNNIEKRKRKALMDVLLEHHLQMKDLTDEDIREEVDTFAFEGHDTTSMGMSWALYNIGLYKDVQEKIHEELDRIFGDDTERPVDTDDLKDMVYLDRVLKESQRLYPSVPVIARRVEEETNICGYPIPKGSSCIVFIHQLHRDETVFPNPEKFDPDRFLPENCANRHPYAYIPFSAGPRNCIGQRFALMEEKILISAILRNYTIESLCPRDKLPPSCELILRPSIPILVRIRPRQRHSS</sequence>
<dbReference type="InterPro" id="IPR002401">
    <property type="entry name" value="Cyt_P450_E_grp-I"/>
</dbReference>
<comment type="caution">
    <text evidence="12">The sequence shown here is derived from an EMBL/GenBank/DDBJ whole genome shotgun (WGS) entry which is preliminary data.</text>
</comment>
<dbReference type="PANTHER" id="PTHR24291:SF189">
    <property type="entry name" value="CYTOCHROME P450 4C3-RELATED"/>
    <property type="match status" value="1"/>
</dbReference>
<keyword evidence="11" id="KW-1133">Transmembrane helix</keyword>